<dbReference type="Proteomes" id="UP000246991">
    <property type="component" value="Unassembled WGS sequence"/>
</dbReference>
<name>A0A317SEQ3_9PEZI</name>
<proteinExistence type="predicted"/>
<gene>
    <name evidence="1" type="ORF">C7212DRAFT_354279</name>
</gene>
<organism evidence="1 2">
    <name type="scientific">Tuber magnatum</name>
    <name type="common">white Piedmont truffle</name>
    <dbReference type="NCBI Taxonomy" id="42249"/>
    <lineage>
        <taxon>Eukaryota</taxon>
        <taxon>Fungi</taxon>
        <taxon>Dikarya</taxon>
        <taxon>Ascomycota</taxon>
        <taxon>Pezizomycotina</taxon>
        <taxon>Pezizomycetes</taxon>
        <taxon>Pezizales</taxon>
        <taxon>Tuberaceae</taxon>
        <taxon>Tuber</taxon>
    </lineage>
</organism>
<protein>
    <submittedName>
        <fullName evidence="1">Uncharacterized protein</fullName>
    </submittedName>
</protein>
<keyword evidence="2" id="KW-1185">Reference proteome</keyword>
<reference evidence="1 2" key="1">
    <citation type="submission" date="2018-03" db="EMBL/GenBank/DDBJ databases">
        <title>Genomes of Pezizomycetes fungi and the evolution of truffles.</title>
        <authorList>
            <person name="Murat C."/>
            <person name="Payen T."/>
            <person name="Noel B."/>
            <person name="Kuo A."/>
            <person name="Martin F.M."/>
        </authorList>
    </citation>
    <scope>NUCLEOTIDE SEQUENCE [LARGE SCALE GENOMIC DNA]</scope>
    <source>
        <strain evidence="1">091103-1</strain>
    </source>
</reference>
<dbReference type="OrthoDB" id="5322640at2759"/>
<accession>A0A317SEQ3</accession>
<dbReference type="EMBL" id="PYWC01000089">
    <property type="protein sequence ID" value="PWW73009.1"/>
    <property type="molecule type" value="Genomic_DNA"/>
</dbReference>
<evidence type="ECO:0000313" key="2">
    <source>
        <dbReference type="Proteomes" id="UP000246991"/>
    </source>
</evidence>
<sequence length="93" mass="10323">MTSTFTTEFSEPEGVMGLLSTSKAEMGVVTGSLFWVEDSIGGVTLKERFKVYKCPFGMRWFIMMVAGRGRVGMMERLEVRLVRLCDEQGVSGG</sequence>
<comment type="caution">
    <text evidence="1">The sequence shown here is derived from an EMBL/GenBank/DDBJ whole genome shotgun (WGS) entry which is preliminary data.</text>
</comment>
<dbReference type="AlphaFoldDB" id="A0A317SEQ3"/>
<evidence type="ECO:0000313" key="1">
    <source>
        <dbReference type="EMBL" id="PWW73009.1"/>
    </source>
</evidence>